<dbReference type="InterPro" id="IPR023476">
    <property type="entry name" value="Pep_tRNA_hydro_II_dom_sf"/>
</dbReference>
<dbReference type="OMA" id="CTSDCKM"/>
<dbReference type="GO" id="GO:0005829">
    <property type="term" value="C:cytosol"/>
    <property type="evidence" value="ECO:0007669"/>
    <property type="project" value="TreeGrafter"/>
</dbReference>
<reference evidence="5 6" key="1">
    <citation type="submission" date="2013-11" db="EMBL/GenBank/DDBJ databases">
        <title>Genome sequencing of Stegodyphus mimosarum.</title>
        <authorList>
            <person name="Bechsgaard J."/>
        </authorList>
    </citation>
    <scope>NUCLEOTIDE SEQUENCE [LARGE SCALE GENOMIC DNA]</scope>
</reference>
<evidence type="ECO:0000256" key="2">
    <source>
        <dbReference type="ARBA" id="ARBA00022801"/>
    </source>
</evidence>
<dbReference type="NCBIfam" id="NF003314">
    <property type="entry name" value="PRK04322.1"/>
    <property type="match status" value="1"/>
</dbReference>
<sequence length="158" mass="17246">MGMFSFIFGFSAGFYIRGTNFGTRIIRNTFAISKMLQNKDVTQYKLALVVRDDLNMGRGKIASQCSHASVLAFKTAMLSHQETVKMWEAFGSAKVVLKTRSELSLLDLKDKAKKIGLFTNIVCDAGRTEVVAGTKTVLAIGPGPVDAIDKVTGHLKLL</sequence>
<dbReference type="STRING" id="407821.A0A087TCP2"/>
<dbReference type="EMBL" id="KK114616">
    <property type="protein sequence ID" value="KFM62881.1"/>
    <property type="molecule type" value="Genomic_DNA"/>
</dbReference>
<dbReference type="CDD" id="cd02430">
    <property type="entry name" value="PTH2"/>
    <property type="match status" value="1"/>
</dbReference>
<accession>A0A087TCP2</accession>
<evidence type="ECO:0000313" key="5">
    <source>
        <dbReference type="EMBL" id="KFM62881.1"/>
    </source>
</evidence>
<comment type="similarity">
    <text evidence="3">Belongs to the PTH2 family.</text>
</comment>
<dbReference type="PANTHER" id="PTHR12649">
    <property type="entry name" value="PEPTIDYL-TRNA HYDROLASE 2"/>
    <property type="match status" value="1"/>
</dbReference>
<proteinExistence type="inferred from homology"/>
<keyword evidence="6" id="KW-1185">Reference proteome</keyword>
<dbReference type="SUPFAM" id="SSF102462">
    <property type="entry name" value="Peptidyl-tRNA hydrolase II"/>
    <property type="match status" value="1"/>
</dbReference>
<gene>
    <name evidence="5" type="ORF">X975_25861</name>
</gene>
<evidence type="ECO:0000313" key="6">
    <source>
        <dbReference type="Proteomes" id="UP000054359"/>
    </source>
</evidence>
<evidence type="ECO:0000256" key="1">
    <source>
        <dbReference type="ARBA" id="ARBA00013260"/>
    </source>
</evidence>
<dbReference type="GO" id="GO:0004045">
    <property type="term" value="F:peptidyl-tRNA hydrolase activity"/>
    <property type="evidence" value="ECO:0007669"/>
    <property type="project" value="UniProtKB-EC"/>
</dbReference>
<comment type="catalytic activity">
    <reaction evidence="4">
        <text>an N-acyl-L-alpha-aminoacyl-tRNA + H2O = an N-acyl-L-amino acid + a tRNA + H(+)</text>
        <dbReference type="Rhea" id="RHEA:54448"/>
        <dbReference type="Rhea" id="RHEA-COMP:10123"/>
        <dbReference type="Rhea" id="RHEA-COMP:13883"/>
        <dbReference type="ChEBI" id="CHEBI:15377"/>
        <dbReference type="ChEBI" id="CHEBI:15378"/>
        <dbReference type="ChEBI" id="CHEBI:59874"/>
        <dbReference type="ChEBI" id="CHEBI:78442"/>
        <dbReference type="ChEBI" id="CHEBI:138191"/>
        <dbReference type="EC" id="3.1.1.29"/>
    </reaction>
</comment>
<dbReference type="PANTHER" id="PTHR12649:SF11">
    <property type="entry name" value="PEPTIDYL-TRNA HYDROLASE 2, MITOCHONDRIAL"/>
    <property type="match status" value="1"/>
</dbReference>
<dbReference type="Pfam" id="PF01981">
    <property type="entry name" value="PTH2"/>
    <property type="match status" value="1"/>
</dbReference>
<keyword evidence="2 5" id="KW-0378">Hydrolase</keyword>
<protein>
    <recommendedName>
        <fullName evidence="1">peptidyl-tRNA hydrolase</fullName>
        <ecNumber evidence="1">3.1.1.29</ecNumber>
    </recommendedName>
</protein>
<dbReference type="NCBIfam" id="TIGR00283">
    <property type="entry name" value="arch_pth2"/>
    <property type="match status" value="1"/>
</dbReference>
<dbReference type="Gene3D" id="3.40.1490.10">
    <property type="entry name" value="Bit1"/>
    <property type="match status" value="1"/>
</dbReference>
<dbReference type="OrthoDB" id="1733656at2759"/>
<feature type="non-terminal residue" evidence="5">
    <location>
        <position position="158"/>
    </location>
</feature>
<dbReference type="AlphaFoldDB" id="A0A087TCP2"/>
<organism evidence="5 6">
    <name type="scientific">Stegodyphus mimosarum</name>
    <name type="common">African social velvet spider</name>
    <dbReference type="NCBI Taxonomy" id="407821"/>
    <lineage>
        <taxon>Eukaryota</taxon>
        <taxon>Metazoa</taxon>
        <taxon>Ecdysozoa</taxon>
        <taxon>Arthropoda</taxon>
        <taxon>Chelicerata</taxon>
        <taxon>Arachnida</taxon>
        <taxon>Araneae</taxon>
        <taxon>Araneomorphae</taxon>
        <taxon>Entelegynae</taxon>
        <taxon>Eresoidea</taxon>
        <taxon>Eresidae</taxon>
        <taxon>Stegodyphus</taxon>
    </lineage>
</organism>
<name>A0A087TCP2_STEMI</name>
<dbReference type="InterPro" id="IPR002833">
    <property type="entry name" value="PTH2"/>
</dbReference>
<dbReference type="FunFam" id="3.40.1490.10:FF:000001">
    <property type="entry name" value="Peptidyl-tRNA hydrolase 2"/>
    <property type="match status" value="1"/>
</dbReference>
<dbReference type="Proteomes" id="UP000054359">
    <property type="component" value="Unassembled WGS sequence"/>
</dbReference>
<evidence type="ECO:0000256" key="4">
    <source>
        <dbReference type="ARBA" id="ARBA00048707"/>
    </source>
</evidence>
<evidence type="ECO:0000256" key="3">
    <source>
        <dbReference type="ARBA" id="ARBA00038050"/>
    </source>
</evidence>
<dbReference type="EC" id="3.1.1.29" evidence="1"/>